<dbReference type="InterPro" id="IPR010914">
    <property type="entry name" value="RsgA_GTPase_dom"/>
</dbReference>
<evidence type="ECO:0000256" key="3">
    <source>
        <dbReference type="ARBA" id="ARBA00022723"/>
    </source>
</evidence>
<feature type="binding site" evidence="10">
    <location>
        <position position="294"/>
    </location>
    <ligand>
        <name>Zn(2+)</name>
        <dbReference type="ChEBI" id="CHEBI:29105"/>
    </ligand>
</feature>
<keyword evidence="2 10" id="KW-0690">Ribosome biogenesis</keyword>
<evidence type="ECO:0000256" key="7">
    <source>
        <dbReference type="ARBA" id="ARBA00022833"/>
    </source>
</evidence>
<dbReference type="GO" id="GO:0005737">
    <property type="term" value="C:cytoplasm"/>
    <property type="evidence" value="ECO:0007669"/>
    <property type="project" value="UniProtKB-SubCell"/>
</dbReference>
<feature type="domain" description="EngC GTPase" evidence="11">
    <location>
        <begin position="111"/>
        <end position="258"/>
    </location>
</feature>
<feature type="domain" description="CP-type G" evidence="12">
    <location>
        <begin position="105"/>
        <end position="260"/>
    </location>
</feature>
<dbReference type="InterPro" id="IPR027417">
    <property type="entry name" value="P-loop_NTPase"/>
</dbReference>
<keyword evidence="3 10" id="KW-0479">Metal-binding</keyword>
<evidence type="ECO:0000313" key="13">
    <source>
        <dbReference type="EMBL" id="VDG28736.1"/>
    </source>
</evidence>
<evidence type="ECO:0000256" key="9">
    <source>
        <dbReference type="ARBA" id="ARBA00023134"/>
    </source>
</evidence>
<comment type="function">
    <text evidence="10">One of several proteins that assist in the late maturation steps of the functional core of the 30S ribosomal subunit. Helps release RbfA from mature subunits. May play a role in the assembly of ribosomal proteins into the subunit. Circularly permuted GTPase that catalyzes slow GTP hydrolysis, GTPase activity is stimulated by the 30S ribosomal subunit.</text>
</comment>
<proteinExistence type="inferred from homology"/>
<dbReference type="AlphaFoldDB" id="A0A660DZD8"/>
<feature type="binding site" evidence="10">
    <location>
        <position position="288"/>
    </location>
    <ligand>
        <name>Zn(2+)</name>
        <dbReference type="ChEBI" id="CHEBI:29105"/>
    </ligand>
</feature>
<evidence type="ECO:0000259" key="11">
    <source>
        <dbReference type="PROSITE" id="PS50936"/>
    </source>
</evidence>
<dbReference type="Proteomes" id="UP000289996">
    <property type="component" value="Unassembled WGS sequence"/>
</dbReference>
<dbReference type="Gene3D" id="3.40.50.300">
    <property type="entry name" value="P-loop containing nucleotide triphosphate hydrolases"/>
    <property type="match status" value="1"/>
</dbReference>
<dbReference type="SUPFAM" id="SSF52540">
    <property type="entry name" value="P-loop containing nucleoside triphosphate hydrolases"/>
    <property type="match status" value="1"/>
</dbReference>
<accession>A0A660DZD8</accession>
<keyword evidence="4 10" id="KW-0699">rRNA-binding</keyword>
<keyword evidence="9 10" id="KW-0342">GTP-binding</keyword>
<feature type="binding site" evidence="10">
    <location>
        <begin position="150"/>
        <end position="153"/>
    </location>
    <ligand>
        <name>GTP</name>
        <dbReference type="ChEBI" id="CHEBI:37565"/>
    </ligand>
</feature>
<evidence type="ECO:0000259" key="12">
    <source>
        <dbReference type="PROSITE" id="PS51721"/>
    </source>
</evidence>
<reference evidence="13 14" key="1">
    <citation type="submission" date="2018-11" db="EMBL/GenBank/DDBJ databases">
        <authorList>
            <person name="Wuyts S."/>
        </authorList>
    </citation>
    <scope>NUCLEOTIDE SEQUENCE [LARGE SCALE GENOMIC DNA]</scope>
    <source>
        <strain evidence="13">Lactobacillus mudanjiangensis AMBF249</strain>
    </source>
</reference>
<dbReference type="PANTHER" id="PTHR32120:SF10">
    <property type="entry name" value="SMALL RIBOSOMAL SUBUNIT BIOGENESIS GTPASE RSGA"/>
    <property type="match status" value="1"/>
</dbReference>
<dbReference type="CDD" id="cd01854">
    <property type="entry name" value="YjeQ_EngC"/>
    <property type="match status" value="1"/>
</dbReference>
<feature type="binding site" evidence="10">
    <location>
        <position position="286"/>
    </location>
    <ligand>
        <name>Zn(2+)</name>
        <dbReference type="ChEBI" id="CHEBI:29105"/>
    </ligand>
</feature>
<comment type="cofactor">
    <cofactor evidence="10">
        <name>Zn(2+)</name>
        <dbReference type="ChEBI" id="CHEBI:29105"/>
    </cofactor>
    <text evidence="10">Binds 1 zinc ion per subunit.</text>
</comment>
<dbReference type="EMBL" id="UYIG01000123">
    <property type="protein sequence ID" value="VDG28736.1"/>
    <property type="molecule type" value="Genomic_DNA"/>
</dbReference>
<dbReference type="PROSITE" id="PS51721">
    <property type="entry name" value="G_CP"/>
    <property type="match status" value="1"/>
</dbReference>
<evidence type="ECO:0000256" key="1">
    <source>
        <dbReference type="ARBA" id="ARBA00022490"/>
    </source>
</evidence>
<dbReference type="Gene3D" id="1.10.40.50">
    <property type="entry name" value="Probable gtpase engc, domain 3"/>
    <property type="match status" value="1"/>
</dbReference>
<evidence type="ECO:0000313" key="14">
    <source>
        <dbReference type="Proteomes" id="UP000289996"/>
    </source>
</evidence>
<evidence type="ECO:0000256" key="5">
    <source>
        <dbReference type="ARBA" id="ARBA00022741"/>
    </source>
</evidence>
<comment type="subcellular location">
    <subcellularLocation>
        <location evidence="10">Cytoplasm</location>
    </subcellularLocation>
</comment>
<dbReference type="InterPro" id="IPR004881">
    <property type="entry name" value="Ribosome_biogen_GTPase_RsgA"/>
</dbReference>
<evidence type="ECO:0000256" key="4">
    <source>
        <dbReference type="ARBA" id="ARBA00022730"/>
    </source>
</evidence>
<dbReference type="PROSITE" id="PS50936">
    <property type="entry name" value="ENGC_GTPASE"/>
    <property type="match status" value="1"/>
</dbReference>
<dbReference type="HAMAP" id="MF_01820">
    <property type="entry name" value="GTPase_RsgA"/>
    <property type="match status" value="1"/>
</dbReference>
<dbReference type="GO" id="GO:0046872">
    <property type="term" value="F:metal ion binding"/>
    <property type="evidence" value="ECO:0007669"/>
    <property type="project" value="UniProtKB-KW"/>
</dbReference>
<sequence>MIINLKTYGLTAAFETAAAKNADLDLARVTAQHRERYQVITTSGERTVTVTGKLSHQAMTPVDFPTVGDWVLVTPIKTTTEQSVITTILPRHSVLARTAAGSDVTGQLIAANVDTLFICMALNADFNVRRLERYLTMAWDSGATPVIVLTKADLCQDLSDKLAALADVAMGAEVVTCSMATGDGLSAVQAYTTAGKTVAFVGSSGVGKSTLINHLIGDDVLMTKTIRADDDKGRHATTARQLLLLPGGGIVIDTPGMRELQLYTGDLDRTFADIATLAQQCKFRNCRHQSEPGCAVQAAIATGELAMDRWESYQKLQTELQYQGMTARERENAKIDRLFGGKTAMRQLLKSVKHR</sequence>
<dbReference type="EC" id="3.6.1.-" evidence="10"/>
<evidence type="ECO:0000256" key="6">
    <source>
        <dbReference type="ARBA" id="ARBA00022801"/>
    </source>
</evidence>
<dbReference type="OrthoDB" id="9809485at2"/>
<organism evidence="13 14">
    <name type="scientific">Lactiplantibacillus mudanjiangensis</name>
    <dbReference type="NCBI Taxonomy" id="1296538"/>
    <lineage>
        <taxon>Bacteria</taxon>
        <taxon>Bacillati</taxon>
        <taxon>Bacillota</taxon>
        <taxon>Bacilli</taxon>
        <taxon>Lactobacillales</taxon>
        <taxon>Lactobacillaceae</taxon>
        <taxon>Lactiplantibacillus</taxon>
    </lineage>
</organism>
<dbReference type="GO" id="GO:0003924">
    <property type="term" value="F:GTPase activity"/>
    <property type="evidence" value="ECO:0007669"/>
    <property type="project" value="UniProtKB-UniRule"/>
</dbReference>
<dbReference type="GO" id="GO:0005525">
    <property type="term" value="F:GTP binding"/>
    <property type="evidence" value="ECO:0007669"/>
    <property type="project" value="UniProtKB-UniRule"/>
</dbReference>
<keyword evidence="7 10" id="KW-0862">Zinc</keyword>
<comment type="subunit">
    <text evidence="10">Monomer. Associates with 30S ribosomal subunit, binds 16S rRNA.</text>
</comment>
<dbReference type="NCBIfam" id="TIGR00157">
    <property type="entry name" value="ribosome small subunit-dependent GTPase A"/>
    <property type="match status" value="1"/>
</dbReference>
<evidence type="ECO:0000256" key="10">
    <source>
        <dbReference type="HAMAP-Rule" id="MF_01820"/>
    </source>
</evidence>
<keyword evidence="5 10" id="KW-0547">Nucleotide-binding</keyword>
<evidence type="ECO:0000256" key="8">
    <source>
        <dbReference type="ARBA" id="ARBA00022884"/>
    </source>
</evidence>
<feature type="binding site" evidence="10">
    <location>
        <position position="281"/>
    </location>
    <ligand>
        <name>Zn(2+)</name>
        <dbReference type="ChEBI" id="CHEBI:29105"/>
    </ligand>
</feature>
<comment type="similarity">
    <text evidence="10">Belongs to the TRAFAC class YlqF/YawG GTPase family. RsgA subfamily.</text>
</comment>
<dbReference type="InterPro" id="IPR030378">
    <property type="entry name" value="G_CP_dom"/>
</dbReference>
<keyword evidence="1 10" id="KW-0963">Cytoplasm</keyword>
<dbReference type="GO" id="GO:0042274">
    <property type="term" value="P:ribosomal small subunit biogenesis"/>
    <property type="evidence" value="ECO:0007669"/>
    <property type="project" value="UniProtKB-UniRule"/>
</dbReference>
<dbReference type="PANTHER" id="PTHR32120">
    <property type="entry name" value="SMALL RIBOSOMAL SUBUNIT BIOGENESIS GTPASE RSGA"/>
    <property type="match status" value="1"/>
</dbReference>
<keyword evidence="6 10" id="KW-0378">Hydrolase</keyword>
<gene>
    <name evidence="10" type="primary">rsgA</name>
    <name evidence="13" type="ORF">MUDAN_MDHGFNIF_03142</name>
</gene>
<dbReference type="GO" id="GO:0019843">
    <property type="term" value="F:rRNA binding"/>
    <property type="evidence" value="ECO:0007669"/>
    <property type="project" value="UniProtKB-KW"/>
</dbReference>
<feature type="binding site" evidence="10">
    <location>
        <begin position="202"/>
        <end position="210"/>
    </location>
    <ligand>
        <name>GTP</name>
        <dbReference type="ChEBI" id="CHEBI:37565"/>
    </ligand>
</feature>
<keyword evidence="14" id="KW-1185">Reference proteome</keyword>
<name>A0A660DZD8_9LACO</name>
<dbReference type="Pfam" id="PF03193">
    <property type="entry name" value="RsgA_GTPase"/>
    <property type="match status" value="1"/>
</dbReference>
<evidence type="ECO:0000256" key="2">
    <source>
        <dbReference type="ARBA" id="ARBA00022517"/>
    </source>
</evidence>
<keyword evidence="8 10" id="KW-0694">RNA-binding</keyword>
<protein>
    <recommendedName>
        <fullName evidence="10">Small ribosomal subunit biogenesis GTPase RsgA</fullName>
        <ecNumber evidence="10">3.6.1.-</ecNumber>
    </recommendedName>
</protein>